<organism evidence="1 2">
    <name type="scientific">Mycena albidolilacea</name>
    <dbReference type="NCBI Taxonomy" id="1033008"/>
    <lineage>
        <taxon>Eukaryota</taxon>
        <taxon>Fungi</taxon>
        <taxon>Dikarya</taxon>
        <taxon>Basidiomycota</taxon>
        <taxon>Agaricomycotina</taxon>
        <taxon>Agaricomycetes</taxon>
        <taxon>Agaricomycetidae</taxon>
        <taxon>Agaricales</taxon>
        <taxon>Marasmiineae</taxon>
        <taxon>Mycenaceae</taxon>
        <taxon>Mycena</taxon>
    </lineage>
</organism>
<evidence type="ECO:0000313" key="1">
    <source>
        <dbReference type="EMBL" id="KAJ7362647.1"/>
    </source>
</evidence>
<gene>
    <name evidence="1" type="ORF">DFH08DRAFT_799671</name>
</gene>
<dbReference type="EMBL" id="JARIHO010000004">
    <property type="protein sequence ID" value="KAJ7362647.1"/>
    <property type="molecule type" value="Genomic_DNA"/>
</dbReference>
<dbReference type="Proteomes" id="UP001218218">
    <property type="component" value="Unassembled WGS sequence"/>
</dbReference>
<keyword evidence="2" id="KW-1185">Reference proteome</keyword>
<accession>A0AAD7AM84</accession>
<reference evidence="1" key="1">
    <citation type="submission" date="2023-03" db="EMBL/GenBank/DDBJ databases">
        <title>Massive genome expansion in bonnet fungi (Mycena s.s.) driven by repeated elements and novel gene families across ecological guilds.</title>
        <authorList>
            <consortium name="Lawrence Berkeley National Laboratory"/>
            <person name="Harder C.B."/>
            <person name="Miyauchi S."/>
            <person name="Viragh M."/>
            <person name="Kuo A."/>
            <person name="Thoen E."/>
            <person name="Andreopoulos B."/>
            <person name="Lu D."/>
            <person name="Skrede I."/>
            <person name="Drula E."/>
            <person name="Henrissat B."/>
            <person name="Morin E."/>
            <person name="Kohler A."/>
            <person name="Barry K."/>
            <person name="LaButti K."/>
            <person name="Morin E."/>
            <person name="Salamov A."/>
            <person name="Lipzen A."/>
            <person name="Mereny Z."/>
            <person name="Hegedus B."/>
            <person name="Baldrian P."/>
            <person name="Stursova M."/>
            <person name="Weitz H."/>
            <person name="Taylor A."/>
            <person name="Grigoriev I.V."/>
            <person name="Nagy L.G."/>
            <person name="Martin F."/>
            <person name="Kauserud H."/>
        </authorList>
    </citation>
    <scope>NUCLEOTIDE SEQUENCE</scope>
    <source>
        <strain evidence="1">CBHHK002</strain>
    </source>
</reference>
<dbReference type="AlphaFoldDB" id="A0AAD7AM84"/>
<name>A0AAD7AM84_9AGAR</name>
<sequence>MPQVQRVSFVNALAHMTSMRAAVGGQMMEADYKDLPQEALQTYLSTVLSGITAVGGEPVALDLFFENGAHTRDCKVFRDVDSVLVITQHFPWKECYDILTNPTHVGPLGPLHIKVRFSHTDEAAPTEERDPGNDMAVHWAHFVVMGNPAPYDHAVDLHPDTQYGDLPDDEPQTSSQIFTDVINKAFQLIGVSQNGVTHTPYSPKSNGCVPAQRHSKTAICTIISNKDAVECSRLLIRHQHHGHSCTAAVEKPKNDVKMLHIMVGKWFNMPYST</sequence>
<comment type="caution">
    <text evidence="1">The sequence shown here is derived from an EMBL/GenBank/DDBJ whole genome shotgun (WGS) entry which is preliminary data.</text>
</comment>
<protein>
    <submittedName>
        <fullName evidence="1">Uncharacterized protein</fullName>
    </submittedName>
</protein>
<evidence type="ECO:0000313" key="2">
    <source>
        <dbReference type="Proteomes" id="UP001218218"/>
    </source>
</evidence>
<proteinExistence type="predicted"/>